<evidence type="ECO:0000313" key="1">
    <source>
        <dbReference type="EMBL" id="VDD78281.1"/>
    </source>
</evidence>
<dbReference type="Proteomes" id="UP000267029">
    <property type="component" value="Unassembled WGS sequence"/>
</dbReference>
<accession>A0A0R3UBI5</accession>
<evidence type="ECO:0000313" key="2">
    <source>
        <dbReference type="Proteomes" id="UP000267029"/>
    </source>
</evidence>
<reference evidence="1 2" key="2">
    <citation type="submission" date="2018-10" db="EMBL/GenBank/DDBJ databases">
        <authorList>
            <consortium name="Pathogen Informatics"/>
        </authorList>
    </citation>
    <scope>NUCLEOTIDE SEQUENCE [LARGE SCALE GENOMIC DNA]</scope>
</reference>
<dbReference type="AlphaFoldDB" id="A0A0R3UBI5"/>
<dbReference type="WBParaSite" id="MCOS_0000428301-mRNA-1">
    <property type="protein sequence ID" value="MCOS_0000428301-mRNA-1"/>
    <property type="gene ID" value="MCOS_0000428301"/>
</dbReference>
<organism evidence="3">
    <name type="scientific">Mesocestoides corti</name>
    <name type="common">Flatworm</name>
    <dbReference type="NCBI Taxonomy" id="53468"/>
    <lineage>
        <taxon>Eukaryota</taxon>
        <taxon>Metazoa</taxon>
        <taxon>Spiralia</taxon>
        <taxon>Lophotrochozoa</taxon>
        <taxon>Platyhelminthes</taxon>
        <taxon>Cestoda</taxon>
        <taxon>Eucestoda</taxon>
        <taxon>Cyclophyllidea</taxon>
        <taxon>Mesocestoididae</taxon>
        <taxon>Mesocestoides</taxon>
    </lineage>
</organism>
<keyword evidence="2" id="KW-1185">Reference proteome</keyword>
<name>A0A0R3UBI5_MESCO</name>
<gene>
    <name evidence="1" type="ORF">MCOS_LOCUS4284</name>
</gene>
<proteinExistence type="predicted"/>
<protein>
    <submittedName>
        <fullName evidence="3">Sema domain-containing protein</fullName>
    </submittedName>
</protein>
<dbReference type="EMBL" id="UXSR01001452">
    <property type="protein sequence ID" value="VDD78281.1"/>
    <property type="molecule type" value="Genomic_DNA"/>
</dbReference>
<evidence type="ECO:0000313" key="3">
    <source>
        <dbReference type="WBParaSite" id="MCOS_0000428301-mRNA-1"/>
    </source>
</evidence>
<reference evidence="3" key="1">
    <citation type="submission" date="2017-02" db="UniProtKB">
        <authorList>
            <consortium name="WormBaseParasite"/>
        </authorList>
    </citation>
    <scope>IDENTIFICATION</scope>
</reference>
<sequence length="146" mass="16133">MSSGCQEPSQGPYSPLATTTKTLVTDPYRLCWTDQRSLVSCARGRLIKVAEHRPNDFPHNNENITEAVRAASTDIRNVDDVLYYVFAYPANLENDLAYVGTISGTVTKHVCENILAVTLRTSSPKIYRGGTKMSASKSDDYPMHST</sequence>